<reference evidence="1 2" key="1">
    <citation type="submission" date="2014-06" db="EMBL/GenBank/DDBJ databases">
        <authorList>
            <person name="Ju J."/>
            <person name="Zhang J."/>
        </authorList>
    </citation>
    <scope>NUCLEOTIDE SEQUENCE [LARGE SCALE GENOMIC DNA]</scope>
    <source>
        <strain evidence="1">DmW_048</strain>
    </source>
</reference>
<evidence type="ECO:0000313" key="1">
    <source>
        <dbReference type="EMBL" id="OUJ03111.1"/>
    </source>
</evidence>
<comment type="caution">
    <text evidence="1">The sequence shown here is derived from an EMBL/GenBank/DDBJ whole genome shotgun (WGS) entry which is preliminary data.</text>
</comment>
<proteinExistence type="predicted"/>
<gene>
    <name evidence="1" type="ORF">HK15_01425</name>
</gene>
<evidence type="ECO:0000313" key="2">
    <source>
        <dbReference type="Proteomes" id="UP000194999"/>
    </source>
</evidence>
<dbReference type="EMBL" id="JOOY01000014">
    <property type="protein sequence ID" value="OUJ03111.1"/>
    <property type="molecule type" value="Genomic_DNA"/>
</dbReference>
<accession>A0A252BFC9</accession>
<protein>
    <submittedName>
        <fullName evidence="1">Uncharacterized protein</fullName>
    </submittedName>
</protein>
<name>A0A252BFC9_9PROT</name>
<dbReference type="Proteomes" id="UP000194999">
    <property type="component" value="Unassembled WGS sequence"/>
</dbReference>
<dbReference type="RefSeq" id="WP_094754926.1">
    <property type="nucleotide sequence ID" value="NZ_JOOY01000014.1"/>
</dbReference>
<dbReference type="AlphaFoldDB" id="A0A252BFC9"/>
<organism evidence="1 2">
    <name type="scientific">Acetobacter orientalis</name>
    <dbReference type="NCBI Taxonomy" id="146474"/>
    <lineage>
        <taxon>Bacteria</taxon>
        <taxon>Pseudomonadati</taxon>
        <taxon>Pseudomonadota</taxon>
        <taxon>Alphaproteobacteria</taxon>
        <taxon>Acetobacterales</taxon>
        <taxon>Acetobacteraceae</taxon>
        <taxon>Acetobacter</taxon>
    </lineage>
</organism>
<dbReference type="PROSITE" id="PS51257">
    <property type="entry name" value="PROKAR_LIPOPROTEIN"/>
    <property type="match status" value="1"/>
</dbReference>
<sequence>MARPKLEIDPTQVERLAGLGLSAALMSACLQISESSLRRWLKKHPETDRMWHQAHVNIRSRLLAEAITRATRGGSDRMLCALLEKMVFGPARLEISGPNGNPIEQNLSTKADDAFIAEAEQMLRQITDAARAGVFAQPEENQL</sequence>